<evidence type="ECO:0000313" key="2">
    <source>
        <dbReference type="EMBL" id="GGB32816.1"/>
    </source>
</evidence>
<keyword evidence="3" id="KW-1185">Reference proteome</keyword>
<proteinExistence type="predicted"/>
<protein>
    <submittedName>
        <fullName evidence="2">Uncharacterized protein</fullName>
    </submittedName>
</protein>
<dbReference type="OrthoDB" id="7678992at2"/>
<sequence>MTAVIFGLIAVVFIVSGLGGIMFIDHQFAKSVEGRIYAVKGRRVETDDPFVRKQFRKFYALRVAYAMFLLVMLIWVAGNVG</sequence>
<feature type="transmembrane region" description="Helical" evidence="1">
    <location>
        <begin position="59"/>
        <end position="78"/>
    </location>
</feature>
<keyword evidence="1" id="KW-1133">Transmembrane helix</keyword>
<dbReference type="EMBL" id="BMFA01000001">
    <property type="protein sequence ID" value="GGB32816.1"/>
    <property type="molecule type" value="Genomic_DNA"/>
</dbReference>
<comment type="caution">
    <text evidence="2">The sequence shown here is derived from an EMBL/GenBank/DDBJ whole genome shotgun (WGS) entry which is preliminary data.</text>
</comment>
<evidence type="ECO:0000313" key="3">
    <source>
        <dbReference type="Proteomes" id="UP000605148"/>
    </source>
</evidence>
<reference evidence="2" key="1">
    <citation type="journal article" date="2014" name="Int. J. Syst. Evol. Microbiol.">
        <title>Complete genome sequence of Corynebacterium casei LMG S-19264T (=DSM 44701T), isolated from a smear-ripened cheese.</title>
        <authorList>
            <consortium name="US DOE Joint Genome Institute (JGI-PGF)"/>
            <person name="Walter F."/>
            <person name="Albersmeier A."/>
            <person name="Kalinowski J."/>
            <person name="Ruckert C."/>
        </authorList>
    </citation>
    <scope>NUCLEOTIDE SEQUENCE</scope>
    <source>
        <strain evidence="2">CGMCC 1.12426</strain>
    </source>
</reference>
<dbReference type="Proteomes" id="UP000605148">
    <property type="component" value="Unassembled WGS sequence"/>
</dbReference>
<feature type="transmembrane region" description="Helical" evidence="1">
    <location>
        <begin position="6"/>
        <end position="24"/>
    </location>
</feature>
<dbReference type="RefSeq" id="WP_150493387.1">
    <property type="nucleotide sequence ID" value="NZ_BMFA01000001.1"/>
</dbReference>
<keyword evidence="1" id="KW-0472">Membrane</keyword>
<keyword evidence="1" id="KW-0812">Transmembrane</keyword>
<reference evidence="2" key="2">
    <citation type="submission" date="2020-09" db="EMBL/GenBank/DDBJ databases">
        <authorList>
            <person name="Sun Q."/>
            <person name="Zhou Y."/>
        </authorList>
    </citation>
    <scope>NUCLEOTIDE SEQUENCE</scope>
    <source>
        <strain evidence="2">CGMCC 1.12426</strain>
    </source>
</reference>
<dbReference type="AlphaFoldDB" id="A0A916T5N4"/>
<accession>A0A916T5N4</accession>
<evidence type="ECO:0000256" key="1">
    <source>
        <dbReference type="SAM" id="Phobius"/>
    </source>
</evidence>
<name>A0A916T5N4_9HYPH</name>
<organism evidence="2 3">
    <name type="scientific">Roseibium aquae</name>
    <dbReference type="NCBI Taxonomy" id="1323746"/>
    <lineage>
        <taxon>Bacteria</taxon>
        <taxon>Pseudomonadati</taxon>
        <taxon>Pseudomonadota</taxon>
        <taxon>Alphaproteobacteria</taxon>
        <taxon>Hyphomicrobiales</taxon>
        <taxon>Stappiaceae</taxon>
        <taxon>Roseibium</taxon>
    </lineage>
</organism>
<gene>
    <name evidence="2" type="ORF">GCM10011316_01130</name>
</gene>